<dbReference type="GO" id="GO:0070814">
    <property type="term" value="P:hydrogen sulfide biosynthetic process"/>
    <property type="evidence" value="ECO:0007669"/>
    <property type="project" value="UniProtKB-UniPathway"/>
</dbReference>
<comment type="similarity">
    <text evidence="2 11">Belongs to the APS kinase family.</text>
</comment>
<evidence type="ECO:0000313" key="14">
    <source>
        <dbReference type="EMBL" id="KAE8008121.1"/>
    </source>
</evidence>
<keyword evidence="6 11" id="KW-0547">Nucleotide-binding</keyword>
<feature type="compositionally biased region" description="Basic and acidic residues" evidence="12">
    <location>
        <begin position="64"/>
        <end position="73"/>
    </location>
</feature>
<evidence type="ECO:0000256" key="9">
    <source>
        <dbReference type="ARBA" id="ARBA00023192"/>
    </source>
</evidence>
<dbReference type="GO" id="GO:0019344">
    <property type="term" value="P:cysteine biosynthetic process"/>
    <property type="evidence" value="ECO:0007669"/>
    <property type="project" value="UniProtKB-KW"/>
</dbReference>
<feature type="domain" description="APS kinase" evidence="13">
    <location>
        <begin position="112"/>
        <end position="261"/>
    </location>
</feature>
<dbReference type="NCBIfam" id="TIGR00455">
    <property type="entry name" value="apsK"/>
    <property type="match status" value="1"/>
</dbReference>
<keyword evidence="15" id="KW-1185">Reference proteome</keyword>
<dbReference type="AlphaFoldDB" id="A0A5N6QLU7"/>
<dbReference type="GO" id="GO:0000103">
    <property type="term" value="P:sulfate assimilation"/>
    <property type="evidence" value="ECO:0007669"/>
    <property type="project" value="InterPro"/>
</dbReference>
<protein>
    <recommendedName>
        <fullName evidence="3 11">Adenylyl-sulfate kinase</fullName>
        <ecNumber evidence="3 11">2.7.1.25</ecNumber>
    </recommendedName>
</protein>
<dbReference type="PANTHER" id="PTHR11055">
    <property type="entry name" value="BIFUNCTIONAL 3'-PHOSPHOADENOSINE 5'-PHOSPHOSULFATE SYNTHASE"/>
    <property type="match status" value="1"/>
</dbReference>
<evidence type="ECO:0000256" key="8">
    <source>
        <dbReference type="ARBA" id="ARBA00022840"/>
    </source>
</evidence>
<accession>A0A5N6QLU7</accession>
<evidence type="ECO:0000256" key="12">
    <source>
        <dbReference type="SAM" id="MobiDB-lite"/>
    </source>
</evidence>
<sequence>MISIGGKPPPTLITATGLDSSSSPKLGFVIASAPSGGSVINLRSRGSLRIKAVEGSRRVNLNGKVDDSKDESTNGHAGRNFTQLSTVGSSTNIKWHECSVGKVDRQNLLKQKGCVIWITGLSSSGKSSVACALSQILYRMGKLSYVLDGDNVRHGLNHDLGFKAEDRAENIRRVGEVAKLFADAGVICIASLISPYKRDRDACRALLPDGDFIEVFMDVPLQVCEARDPKGLYKLARAGKIKGFTGIDDPYEPPLNCEIVLEYKIGGGASPCEMAEKVLSYLEEKGYLEA</sequence>
<dbReference type="Gene3D" id="3.40.50.300">
    <property type="entry name" value="P-loop containing nucleotide triphosphate hydrolases"/>
    <property type="match status" value="1"/>
</dbReference>
<evidence type="ECO:0000256" key="7">
    <source>
        <dbReference type="ARBA" id="ARBA00022777"/>
    </source>
</evidence>
<evidence type="ECO:0000256" key="6">
    <source>
        <dbReference type="ARBA" id="ARBA00022741"/>
    </source>
</evidence>
<comment type="catalytic activity">
    <reaction evidence="10">
        <text>adenosine 5'-phosphosulfate + ATP = 3'-phosphoadenylyl sulfate + ADP + H(+)</text>
        <dbReference type="Rhea" id="RHEA:24152"/>
        <dbReference type="ChEBI" id="CHEBI:15378"/>
        <dbReference type="ChEBI" id="CHEBI:30616"/>
        <dbReference type="ChEBI" id="CHEBI:58243"/>
        <dbReference type="ChEBI" id="CHEBI:58339"/>
        <dbReference type="ChEBI" id="CHEBI:456216"/>
        <dbReference type="EC" id="2.7.1.25"/>
    </reaction>
    <physiologicalReaction direction="left-to-right" evidence="10">
        <dbReference type="Rhea" id="RHEA:24153"/>
    </physiologicalReaction>
</comment>
<keyword evidence="9" id="KW-0198">Cysteine biosynthesis</keyword>
<gene>
    <name evidence="14" type="ORF">FH972_004663</name>
</gene>
<evidence type="ECO:0000256" key="1">
    <source>
        <dbReference type="ARBA" id="ARBA00004806"/>
    </source>
</evidence>
<evidence type="ECO:0000256" key="11">
    <source>
        <dbReference type="RuleBase" id="RU004347"/>
    </source>
</evidence>
<evidence type="ECO:0000256" key="5">
    <source>
        <dbReference type="ARBA" id="ARBA00022679"/>
    </source>
</evidence>
<feature type="region of interest" description="Disordered" evidence="12">
    <location>
        <begin position="62"/>
        <end position="81"/>
    </location>
</feature>
<dbReference type="GO" id="GO:0005737">
    <property type="term" value="C:cytoplasm"/>
    <property type="evidence" value="ECO:0007669"/>
    <property type="project" value="UniProtKB-ARBA"/>
</dbReference>
<dbReference type="CDD" id="cd02027">
    <property type="entry name" value="APSK"/>
    <property type="match status" value="1"/>
</dbReference>
<dbReference type="InterPro" id="IPR002891">
    <property type="entry name" value="APS"/>
</dbReference>
<dbReference type="InterPro" id="IPR059117">
    <property type="entry name" value="APS_kinase_dom"/>
</dbReference>
<comment type="pathway">
    <text evidence="1 11">Sulfur metabolism; hydrogen sulfide biosynthesis; sulfite from sulfate: step 2/3.</text>
</comment>
<evidence type="ECO:0000313" key="15">
    <source>
        <dbReference type="Proteomes" id="UP000327013"/>
    </source>
</evidence>
<dbReference type="Proteomes" id="UP000327013">
    <property type="component" value="Chromosome 2"/>
</dbReference>
<dbReference type="HAMAP" id="MF_00065">
    <property type="entry name" value="Adenylyl_sulf_kinase"/>
    <property type="match status" value="1"/>
</dbReference>
<keyword evidence="4" id="KW-0028">Amino-acid biosynthesis</keyword>
<dbReference type="EC" id="2.7.1.25" evidence="3 11"/>
<dbReference type="NCBIfam" id="NF003013">
    <property type="entry name" value="PRK03846.1"/>
    <property type="match status" value="1"/>
</dbReference>
<dbReference type="EMBL" id="CM017322">
    <property type="protein sequence ID" value="KAE8008121.1"/>
    <property type="molecule type" value="Genomic_DNA"/>
</dbReference>
<comment type="function">
    <text evidence="11">Catalyzes the synthesis of activated sulfate.</text>
</comment>
<name>A0A5N6QLU7_9ROSI</name>
<dbReference type="PANTHER" id="PTHR11055:SF74">
    <property type="entry name" value="ADENYLYL-SULFATE KINASE"/>
    <property type="match status" value="1"/>
</dbReference>
<proteinExistence type="inferred from homology"/>
<reference evidence="14 15" key="1">
    <citation type="submission" date="2019-06" db="EMBL/GenBank/DDBJ databases">
        <title>A chromosomal-level reference genome of Carpinus fangiana (Coryloideae, Betulaceae).</title>
        <authorList>
            <person name="Yang X."/>
            <person name="Wang Z."/>
            <person name="Zhang L."/>
            <person name="Hao G."/>
            <person name="Liu J."/>
            <person name="Yang Y."/>
        </authorList>
    </citation>
    <scope>NUCLEOTIDE SEQUENCE [LARGE SCALE GENOMIC DNA]</scope>
    <source>
        <strain evidence="14">Cfa_2016G</strain>
        <tissue evidence="14">Leaf</tissue>
    </source>
</reference>
<evidence type="ECO:0000256" key="4">
    <source>
        <dbReference type="ARBA" id="ARBA00022605"/>
    </source>
</evidence>
<evidence type="ECO:0000259" key="13">
    <source>
        <dbReference type="Pfam" id="PF01583"/>
    </source>
</evidence>
<evidence type="ECO:0000256" key="3">
    <source>
        <dbReference type="ARBA" id="ARBA00012121"/>
    </source>
</evidence>
<keyword evidence="8 11" id="KW-0067">ATP-binding</keyword>
<keyword evidence="7 11" id="KW-0418">Kinase</keyword>
<organism evidence="14 15">
    <name type="scientific">Carpinus fangiana</name>
    <dbReference type="NCBI Taxonomy" id="176857"/>
    <lineage>
        <taxon>Eukaryota</taxon>
        <taxon>Viridiplantae</taxon>
        <taxon>Streptophyta</taxon>
        <taxon>Embryophyta</taxon>
        <taxon>Tracheophyta</taxon>
        <taxon>Spermatophyta</taxon>
        <taxon>Magnoliopsida</taxon>
        <taxon>eudicotyledons</taxon>
        <taxon>Gunneridae</taxon>
        <taxon>Pentapetalae</taxon>
        <taxon>rosids</taxon>
        <taxon>fabids</taxon>
        <taxon>Fagales</taxon>
        <taxon>Betulaceae</taxon>
        <taxon>Carpinus</taxon>
    </lineage>
</organism>
<dbReference type="FunFam" id="3.40.50.300:FF:000629">
    <property type="entry name" value="Adenylyl-sulfate kinase"/>
    <property type="match status" value="1"/>
</dbReference>
<dbReference type="InterPro" id="IPR027417">
    <property type="entry name" value="P-loop_NTPase"/>
</dbReference>
<dbReference type="GO" id="GO:0005524">
    <property type="term" value="F:ATP binding"/>
    <property type="evidence" value="ECO:0007669"/>
    <property type="project" value="UniProtKB-KW"/>
</dbReference>
<dbReference type="Pfam" id="PF01583">
    <property type="entry name" value="APS_kinase"/>
    <property type="match status" value="1"/>
</dbReference>
<dbReference type="OrthoDB" id="506431at2759"/>
<evidence type="ECO:0000256" key="2">
    <source>
        <dbReference type="ARBA" id="ARBA00007008"/>
    </source>
</evidence>
<dbReference type="SUPFAM" id="SSF52540">
    <property type="entry name" value="P-loop containing nucleoside triphosphate hydrolases"/>
    <property type="match status" value="1"/>
</dbReference>
<dbReference type="UniPathway" id="UPA00140">
    <property type="reaction ID" value="UER00205"/>
</dbReference>
<evidence type="ECO:0000256" key="10">
    <source>
        <dbReference type="ARBA" id="ARBA00052227"/>
    </source>
</evidence>
<keyword evidence="5 11" id="KW-0808">Transferase</keyword>
<dbReference type="GO" id="GO:0004020">
    <property type="term" value="F:adenylylsulfate kinase activity"/>
    <property type="evidence" value="ECO:0007669"/>
    <property type="project" value="UniProtKB-EC"/>
</dbReference>